<dbReference type="SUPFAM" id="SSF53098">
    <property type="entry name" value="Ribonuclease H-like"/>
    <property type="match status" value="1"/>
</dbReference>
<proteinExistence type="predicted"/>
<keyword evidence="2" id="KW-0548">Nucleotidyltransferase</keyword>
<keyword evidence="2" id="KW-0808">Transferase</keyword>
<dbReference type="InterPro" id="IPR041588">
    <property type="entry name" value="Integrase_H2C2"/>
</dbReference>
<protein>
    <submittedName>
        <fullName evidence="2">Reverse transcriptase domain-containing protein</fullName>
    </submittedName>
</protein>
<reference evidence="2" key="1">
    <citation type="journal article" date="2019" name="Sci. Rep.">
        <title>Draft genome of Tanacetum cinerariifolium, the natural source of mosquito coil.</title>
        <authorList>
            <person name="Yamashiro T."/>
            <person name="Shiraishi A."/>
            <person name="Satake H."/>
            <person name="Nakayama K."/>
        </authorList>
    </citation>
    <scope>NUCLEOTIDE SEQUENCE</scope>
</reference>
<sequence length="460" mass="54001">MPIELGSFDVIIRMDWLSKYHDMIICDEKIARIPIDNEVLTIQGDRNDDESNSRLNLISCTKTYKYIQKGCHVFLAHITEIKAKDKSEEKRLEDVQISVYSKIDLRSGYHQLRLREVDIPKMVFRTRYGYYEFQVRPFGLTYAQAIFMDRMNRVINSEGIHINSAKIESIKDWASPKTPTEIHQFLGLTGYYRRFIKGKANMVADALSRKERIKPLRVRSLVRTIDLNFPSQILNAQAELMKEENVSEENLHGLNKEFKSRPNGTLCIEKRSCLPCFGGLRDLIMNESYKYKYSIHPGSDKMYHDLKKLYWWPNTKADITTYETYLMDRLMRLYLKEVVSRHGVPVSIILDRDSRFTSHLWQSIQKALGTQLDMSTTYHPQTDEIIHEITEKIIQIKNQIQAAHDRQKSYADVRHKPLESQVREKVMLRFTLVRGDMLWQTGKAELDPLLIDSNFHNNWA</sequence>
<dbReference type="InterPro" id="IPR036397">
    <property type="entry name" value="RNaseH_sf"/>
</dbReference>
<dbReference type="Pfam" id="PF17921">
    <property type="entry name" value="Integrase_H2C2"/>
    <property type="match status" value="1"/>
</dbReference>
<dbReference type="Gene3D" id="1.10.340.70">
    <property type="match status" value="1"/>
</dbReference>
<dbReference type="GO" id="GO:0003676">
    <property type="term" value="F:nucleic acid binding"/>
    <property type="evidence" value="ECO:0007669"/>
    <property type="project" value="InterPro"/>
</dbReference>
<dbReference type="Gene3D" id="3.30.70.270">
    <property type="match status" value="2"/>
</dbReference>
<comment type="caution">
    <text evidence="2">The sequence shown here is derived from an EMBL/GenBank/DDBJ whole genome shotgun (WGS) entry which is preliminary data.</text>
</comment>
<dbReference type="Gene3D" id="3.30.420.10">
    <property type="entry name" value="Ribonuclease H-like superfamily/Ribonuclease H"/>
    <property type="match status" value="1"/>
</dbReference>
<name>A0A6L2LFQ0_TANCI</name>
<dbReference type="InterPro" id="IPR050951">
    <property type="entry name" value="Retrovirus_Pol_polyprotein"/>
</dbReference>
<dbReference type="Pfam" id="PF08284">
    <property type="entry name" value="RVP_2"/>
    <property type="match status" value="1"/>
</dbReference>
<keyword evidence="2" id="KW-0695">RNA-directed DNA polymerase</keyword>
<dbReference type="Gene3D" id="3.10.10.10">
    <property type="entry name" value="HIV Type 1 Reverse Transcriptase, subunit A, domain 1"/>
    <property type="match status" value="1"/>
</dbReference>
<dbReference type="SUPFAM" id="SSF56672">
    <property type="entry name" value="DNA/RNA polymerases"/>
    <property type="match status" value="1"/>
</dbReference>
<feature type="domain" description="Integrase zinc-binding" evidence="1">
    <location>
        <begin position="280"/>
        <end position="322"/>
    </location>
</feature>
<accession>A0A6L2LFQ0</accession>
<gene>
    <name evidence="2" type="ORF">Tci_031380</name>
</gene>
<dbReference type="EMBL" id="BKCJ010004166">
    <property type="protein sequence ID" value="GEU59402.1"/>
    <property type="molecule type" value="Genomic_DNA"/>
</dbReference>
<dbReference type="AlphaFoldDB" id="A0A6L2LFQ0"/>
<dbReference type="PANTHER" id="PTHR37984">
    <property type="entry name" value="PROTEIN CBG26694"/>
    <property type="match status" value="1"/>
</dbReference>
<evidence type="ECO:0000313" key="2">
    <source>
        <dbReference type="EMBL" id="GEU59402.1"/>
    </source>
</evidence>
<dbReference type="GO" id="GO:0003964">
    <property type="term" value="F:RNA-directed DNA polymerase activity"/>
    <property type="evidence" value="ECO:0007669"/>
    <property type="project" value="UniProtKB-KW"/>
</dbReference>
<dbReference type="InterPro" id="IPR043502">
    <property type="entry name" value="DNA/RNA_pol_sf"/>
</dbReference>
<dbReference type="PANTHER" id="PTHR37984:SF5">
    <property type="entry name" value="PROTEIN NYNRIN-LIKE"/>
    <property type="match status" value="1"/>
</dbReference>
<organism evidence="2">
    <name type="scientific">Tanacetum cinerariifolium</name>
    <name type="common">Dalmatian daisy</name>
    <name type="synonym">Chrysanthemum cinerariifolium</name>
    <dbReference type="NCBI Taxonomy" id="118510"/>
    <lineage>
        <taxon>Eukaryota</taxon>
        <taxon>Viridiplantae</taxon>
        <taxon>Streptophyta</taxon>
        <taxon>Embryophyta</taxon>
        <taxon>Tracheophyta</taxon>
        <taxon>Spermatophyta</taxon>
        <taxon>Magnoliopsida</taxon>
        <taxon>eudicotyledons</taxon>
        <taxon>Gunneridae</taxon>
        <taxon>Pentapetalae</taxon>
        <taxon>asterids</taxon>
        <taxon>campanulids</taxon>
        <taxon>Asterales</taxon>
        <taxon>Asteraceae</taxon>
        <taxon>Asteroideae</taxon>
        <taxon>Anthemideae</taxon>
        <taxon>Anthemidinae</taxon>
        <taxon>Tanacetum</taxon>
    </lineage>
</organism>
<dbReference type="InterPro" id="IPR043128">
    <property type="entry name" value="Rev_trsase/Diguanyl_cyclase"/>
</dbReference>
<evidence type="ECO:0000259" key="1">
    <source>
        <dbReference type="Pfam" id="PF17921"/>
    </source>
</evidence>
<dbReference type="InterPro" id="IPR012337">
    <property type="entry name" value="RNaseH-like_sf"/>
</dbReference>